<dbReference type="Gene3D" id="1.10.10.10">
    <property type="entry name" value="Winged helix-like DNA-binding domain superfamily/Winged helix DNA-binding domain"/>
    <property type="match status" value="1"/>
</dbReference>
<dbReference type="EMBL" id="JAAXPE010000030">
    <property type="protein sequence ID" value="NKY88483.1"/>
    <property type="molecule type" value="Genomic_DNA"/>
</dbReference>
<dbReference type="PROSITE" id="PS50011">
    <property type="entry name" value="PROTEIN_KINASE_DOM"/>
    <property type="match status" value="1"/>
</dbReference>
<evidence type="ECO:0000259" key="5">
    <source>
        <dbReference type="PROSITE" id="PS50043"/>
    </source>
</evidence>
<dbReference type="Pfam" id="PF00069">
    <property type="entry name" value="Pkinase"/>
    <property type="match status" value="1"/>
</dbReference>
<dbReference type="InterPro" id="IPR017441">
    <property type="entry name" value="Protein_kinase_ATP_BS"/>
</dbReference>
<dbReference type="CDD" id="cd06170">
    <property type="entry name" value="LuxR_C_like"/>
    <property type="match status" value="1"/>
</dbReference>
<feature type="binding site" evidence="3">
    <location>
        <position position="55"/>
    </location>
    <ligand>
        <name>ATP</name>
        <dbReference type="ChEBI" id="CHEBI:30616"/>
    </ligand>
</feature>
<dbReference type="InterPro" id="IPR036388">
    <property type="entry name" value="WH-like_DNA-bd_sf"/>
</dbReference>
<dbReference type="PROSITE" id="PS50043">
    <property type="entry name" value="HTH_LUXR_2"/>
    <property type="match status" value="1"/>
</dbReference>
<dbReference type="InterPro" id="IPR000792">
    <property type="entry name" value="Tscrpt_reg_LuxR_C"/>
</dbReference>
<dbReference type="PANTHER" id="PTHR47691">
    <property type="entry name" value="REGULATOR-RELATED"/>
    <property type="match status" value="1"/>
</dbReference>
<dbReference type="PROSITE" id="PS00108">
    <property type="entry name" value="PROTEIN_KINASE_ST"/>
    <property type="match status" value="1"/>
</dbReference>
<dbReference type="GO" id="GO:0003677">
    <property type="term" value="F:DNA binding"/>
    <property type="evidence" value="ECO:0007669"/>
    <property type="project" value="InterPro"/>
</dbReference>
<dbReference type="SUPFAM" id="SSF46894">
    <property type="entry name" value="C-terminal effector domain of the bipartite response regulators"/>
    <property type="match status" value="1"/>
</dbReference>
<dbReference type="InterPro" id="IPR008271">
    <property type="entry name" value="Ser/Thr_kinase_AS"/>
</dbReference>
<dbReference type="Proteomes" id="UP000523447">
    <property type="component" value="Unassembled WGS sequence"/>
</dbReference>
<dbReference type="GO" id="GO:0004672">
    <property type="term" value="F:protein kinase activity"/>
    <property type="evidence" value="ECO:0007669"/>
    <property type="project" value="InterPro"/>
</dbReference>
<dbReference type="GO" id="GO:0005524">
    <property type="term" value="F:ATP binding"/>
    <property type="evidence" value="ECO:0007669"/>
    <property type="project" value="UniProtKB-UniRule"/>
</dbReference>
<evidence type="ECO:0000313" key="7">
    <source>
        <dbReference type="Proteomes" id="UP000523447"/>
    </source>
</evidence>
<dbReference type="Gene3D" id="1.25.40.10">
    <property type="entry name" value="Tetratricopeptide repeat domain"/>
    <property type="match status" value="1"/>
</dbReference>
<dbReference type="Gene3D" id="3.40.50.300">
    <property type="entry name" value="P-loop containing nucleotide triphosphate hydrolases"/>
    <property type="match status" value="1"/>
</dbReference>
<gene>
    <name evidence="6" type="ORF">HGA07_23035</name>
</gene>
<proteinExistence type="predicted"/>
<sequence length="1078" mass="116554">MAENDPSKTQRDVGVDVITELSTAGFEDAEQIGRGGFGEVYRCRQIGVERTVAVKVLTEEFDDDRERFLREQRAMARPTGHPNIVEMLEVGATGNGHPYLVMPYHSRGSLHDRIHRGGPLPLPEVLHLGVMIAGALETAHRAGVLHRDVKPANILLTDYGEPALTDFGIAHITGGFETATGTVTGSPAFTAPEVLRGDAPSEASDVYGLGATLFCAITGHAAYERRDGEQVVAQFLRITEQPIPDLRDLGIPDDVCRVIEDAMSHDPARRPAAATLGDQLQQVQQRHGLLMDRIPVPAEFEHSSPRPVVPAGAQPGRTGNLPLELTSFVGRRSQVAEVGNLVTTSRLVTLTGIGGVGKSRLALRVAHKVKGEFADGVWLAELGDVRDPALLVDAVATAFGLRSRGAGSTLDLLIGYLSSRAILLVLDNCEQVIDAVTPLTESLLRACPRVRILATSRQPLDVSGESVFGVPPLNLPDRQAGPAAPAGADDAVELFAERGAAVVSGFRITDDNRDDVARICARLDGLPLAIELAAARLRTMSPAEILSGLDDRYGLLTRGRRGAPMRQQTLAWCIGWSYDLCTPDEQWLRAQLSVFTGGFELDAVEPVCGGALARPALLDAVSALVDKSILIREDVDRTVRFRMLETVQEYGRHKAQERGDDLESARRHQDWCLRMTLRAEAEWIGPQQLRWIARLERELPNLRAALEFAVANSTEVAVRMTTALHLFWMMRGRLGEGRRWFARALPHAGPASAVDRAKALYAAGALAVIQRDFADTTEILTQLKQLAEDADDPAVDAVVAHAEGAVVLMTSDGDLDRAHHLVAEAIDRYEEFGEVSLRLDALISLGWSYALLGATSRATECFGQVLSITESAGETMLRSWALWGDGYVAWRVGEPDRAIRLLAEGIRSARLVADPLVAAACTETSAWVACEQHDDRRAATLMGAAEALVSVAGSAAFVFPDLLTHHTECARDSRAGLGGKAFEAAFGEGAAMTFDSAVAFVLRERSEVRAPRRGGGTLTKRELEVAELVARGLSNKAIAAQLVISQRTAEGHVEHILTKLGFTSRLQIARWVAAHPDL</sequence>
<keyword evidence="7" id="KW-1185">Reference proteome</keyword>
<dbReference type="InterPro" id="IPR000719">
    <property type="entry name" value="Prot_kinase_dom"/>
</dbReference>
<dbReference type="CDD" id="cd14014">
    <property type="entry name" value="STKc_PknB_like"/>
    <property type="match status" value="1"/>
</dbReference>
<dbReference type="Gene3D" id="3.30.200.20">
    <property type="entry name" value="Phosphorylase Kinase, domain 1"/>
    <property type="match status" value="1"/>
</dbReference>
<dbReference type="SUPFAM" id="SSF56112">
    <property type="entry name" value="Protein kinase-like (PK-like)"/>
    <property type="match status" value="1"/>
</dbReference>
<dbReference type="Pfam" id="PF00196">
    <property type="entry name" value="GerE"/>
    <property type="match status" value="1"/>
</dbReference>
<keyword evidence="6" id="KW-0418">Kinase</keyword>
<evidence type="ECO:0000256" key="1">
    <source>
        <dbReference type="ARBA" id="ARBA00022741"/>
    </source>
</evidence>
<accession>A0A7X6M1E0</accession>
<evidence type="ECO:0000313" key="6">
    <source>
        <dbReference type="EMBL" id="NKY88483.1"/>
    </source>
</evidence>
<keyword evidence="2 3" id="KW-0067">ATP-binding</keyword>
<dbReference type="PRINTS" id="PR00364">
    <property type="entry name" value="DISEASERSIST"/>
</dbReference>
<dbReference type="InterPro" id="IPR016032">
    <property type="entry name" value="Sig_transdc_resp-reg_C-effctor"/>
</dbReference>
<comment type="caution">
    <text evidence="6">The sequence shown here is derived from an EMBL/GenBank/DDBJ whole genome shotgun (WGS) entry which is preliminary data.</text>
</comment>
<dbReference type="InterPro" id="IPR027417">
    <property type="entry name" value="P-loop_NTPase"/>
</dbReference>
<keyword evidence="6" id="KW-0808">Transferase</keyword>
<dbReference type="PANTHER" id="PTHR47691:SF3">
    <property type="entry name" value="HTH-TYPE TRANSCRIPTIONAL REGULATOR RV0890C-RELATED"/>
    <property type="match status" value="1"/>
</dbReference>
<dbReference type="PRINTS" id="PR00038">
    <property type="entry name" value="HTHLUXR"/>
</dbReference>
<dbReference type="InterPro" id="IPR011990">
    <property type="entry name" value="TPR-like_helical_dom_sf"/>
</dbReference>
<name>A0A7X6M1E0_9NOCA</name>
<dbReference type="SUPFAM" id="SSF52540">
    <property type="entry name" value="P-loop containing nucleoside triphosphate hydrolases"/>
    <property type="match status" value="1"/>
</dbReference>
<dbReference type="AlphaFoldDB" id="A0A7X6M1E0"/>
<keyword evidence="1 3" id="KW-0547">Nucleotide-binding</keyword>
<dbReference type="SUPFAM" id="SSF48452">
    <property type="entry name" value="TPR-like"/>
    <property type="match status" value="1"/>
</dbReference>
<evidence type="ECO:0000259" key="4">
    <source>
        <dbReference type="PROSITE" id="PS50011"/>
    </source>
</evidence>
<evidence type="ECO:0000256" key="2">
    <source>
        <dbReference type="ARBA" id="ARBA00022840"/>
    </source>
</evidence>
<dbReference type="GO" id="GO:0006355">
    <property type="term" value="P:regulation of DNA-templated transcription"/>
    <property type="evidence" value="ECO:0007669"/>
    <property type="project" value="InterPro"/>
</dbReference>
<dbReference type="PROSITE" id="PS00107">
    <property type="entry name" value="PROTEIN_KINASE_ATP"/>
    <property type="match status" value="1"/>
</dbReference>
<protein>
    <submittedName>
        <fullName evidence="6">Protein kinase</fullName>
    </submittedName>
</protein>
<dbReference type="SMART" id="SM00421">
    <property type="entry name" value="HTH_LUXR"/>
    <property type="match status" value="1"/>
</dbReference>
<dbReference type="SMART" id="SM00220">
    <property type="entry name" value="S_TKc"/>
    <property type="match status" value="1"/>
</dbReference>
<evidence type="ECO:0000256" key="3">
    <source>
        <dbReference type="PROSITE-ProRule" id="PRU10141"/>
    </source>
</evidence>
<dbReference type="InterPro" id="IPR011009">
    <property type="entry name" value="Kinase-like_dom_sf"/>
</dbReference>
<feature type="domain" description="Protein kinase" evidence="4">
    <location>
        <begin position="26"/>
        <end position="290"/>
    </location>
</feature>
<organism evidence="6 7">
    <name type="scientific">Nocardia veterana</name>
    <dbReference type="NCBI Taxonomy" id="132249"/>
    <lineage>
        <taxon>Bacteria</taxon>
        <taxon>Bacillati</taxon>
        <taxon>Actinomycetota</taxon>
        <taxon>Actinomycetes</taxon>
        <taxon>Mycobacteriales</taxon>
        <taxon>Nocardiaceae</taxon>
        <taxon>Nocardia</taxon>
    </lineage>
</organism>
<feature type="domain" description="HTH luxR-type" evidence="5">
    <location>
        <begin position="1011"/>
        <end position="1076"/>
    </location>
</feature>
<reference evidence="6 7" key="1">
    <citation type="submission" date="2020-04" db="EMBL/GenBank/DDBJ databases">
        <title>MicrobeNet Type strains.</title>
        <authorList>
            <person name="Nicholson A.C."/>
        </authorList>
    </citation>
    <scope>NUCLEOTIDE SEQUENCE [LARGE SCALE GENOMIC DNA]</scope>
    <source>
        <strain evidence="6 7">DSM 44445</strain>
    </source>
</reference>
<dbReference type="Gene3D" id="1.10.510.10">
    <property type="entry name" value="Transferase(Phosphotransferase) domain 1"/>
    <property type="match status" value="1"/>
</dbReference>
<dbReference type="RefSeq" id="WP_040724372.1">
    <property type="nucleotide sequence ID" value="NZ_CAWPHS010000024.1"/>
</dbReference>